<keyword evidence="4" id="KW-1185">Reference proteome</keyword>
<feature type="region of interest" description="Disordered" evidence="1">
    <location>
        <begin position="245"/>
        <end position="325"/>
    </location>
</feature>
<feature type="compositionally biased region" description="Polar residues" evidence="1">
    <location>
        <begin position="258"/>
        <end position="267"/>
    </location>
</feature>
<feature type="compositionally biased region" description="Low complexity" evidence="1">
    <location>
        <begin position="268"/>
        <end position="280"/>
    </location>
</feature>
<feature type="compositionally biased region" description="Polar residues" evidence="1">
    <location>
        <begin position="296"/>
        <end position="313"/>
    </location>
</feature>
<dbReference type="RefSeq" id="XP_010701573.1">
    <property type="nucleotide sequence ID" value="XM_010703271.1"/>
</dbReference>
<proteinExistence type="predicted"/>
<feature type="compositionally biased region" description="Polar residues" evidence="1">
    <location>
        <begin position="564"/>
        <end position="589"/>
    </location>
</feature>
<dbReference type="Proteomes" id="UP000063063">
    <property type="component" value="Chromosome 31"/>
</dbReference>
<dbReference type="eggNOG" id="ENOG502SFM7">
    <property type="taxonomic scope" value="Eukaryota"/>
</dbReference>
<keyword evidence="2" id="KW-0472">Membrane</keyword>
<gene>
    <name evidence="3" type="ORF">LPMP_311820</name>
</gene>
<keyword evidence="2" id="KW-0812">Transmembrane</keyword>
<organism evidence="3 4">
    <name type="scientific">Leishmania panamensis</name>
    <dbReference type="NCBI Taxonomy" id="5679"/>
    <lineage>
        <taxon>Eukaryota</taxon>
        <taxon>Discoba</taxon>
        <taxon>Euglenozoa</taxon>
        <taxon>Kinetoplastea</taxon>
        <taxon>Metakinetoplastina</taxon>
        <taxon>Trypanosomatida</taxon>
        <taxon>Trypanosomatidae</taxon>
        <taxon>Leishmaniinae</taxon>
        <taxon>Leishmania</taxon>
        <taxon>Leishmania guyanensis species complex</taxon>
    </lineage>
</organism>
<protein>
    <submittedName>
        <fullName evidence="3">Uncharacterized protein</fullName>
    </submittedName>
</protein>
<dbReference type="VEuPathDB" id="TriTrypDB:LPMP_311820"/>
<dbReference type="GeneID" id="22577608"/>
<feature type="compositionally biased region" description="Polar residues" evidence="1">
    <location>
        <begin position="68"/>
        <end position="83"/>
    </location>
</feature>
<dbReference type="EMBL" id="CP009400">
    <property type="protein sequence ID" value="AIO00773.1"/>
    <property type="molecule type" value="Genomic_DNA"/>
</dbReference>
<feature type="region of interest" description="Disordered" evidence="1">
    <location>
        <begin position="64"/>
        <end position="83"/>
    </location>
</feature>
<feature type="compositionally biased region" description="Basic residues" evidence="1">
    <location>
        <begin position="593"/>
        <end position="602"/>
    </location>
</feature>
<feature type="region of interest" description="Disordered" evidence="1">
    <location>
        <begin position="545"/>
        <end position="602"/>
    </location>
</feature>
<feature type="transmembrane region" description="Helical" evidence="2">
    <location>
        <begin position="6"/>
        <end position="28"/>
    </location>
</feature>
<sequence>MHPSTVLIIGTAGIIGVLACLWGIIRGFQALRTRPRRAYREADSVTFQQEGEFGATPRVRVGVGRGGNNTAYSNGNSSSQNLRDNYADRDAIDYLGEGNSNYHDLDDDVPPASPNAERVEGIPIEARVRPRRNLPRSRVVVHYGDQDVCLDFRGVERVPQAGPPPLTLEEKQRLEDERNRIASPELYGRAEYEDRQASNVNTPTVLLNSSLLQELQRQYSLVSPSGRAFSNYASESSVGSMSFRLGSPAGSARRARNCRQSATPNSVSLQKGSSGGLQLLRQRKNSPTRNGAGGCTSPNQFQYQGNSSFSAPRNRQEDLESTSDDFEDVSVHNDLFNASREQLREFLLKQEQQPQNRLSPMTGLGNLNGFDQISLHGTFPVLLDRQVNPGSSVASVSSVGLGGGRTAAGPVAFPPGQSETLPPLCNPSVAAGTPLLDASFHGQQLLHTTSVDSAMVGLAKMPSCPHMALSSPLSSDHPSVGRAGGGAQTGVTLPHPVLLTSTASASAYHQTLLSGTAQGSGSSPGERACHVDTFSLPPNRWSSGLRSPFSLPGNDPVTAPYSPSAGTAETQPSNMASPPSAVTQTQMAANFSRRARSAHGRT</sequence>
<evidence type="ECO:0000313" key="4">
    <source>
        <dbReference type="Proteomes" id="UP000063063"/>
    </source>
</evidence>
<evidence type="ECO:0000313" key="3">
    <source>
        <dbReference type="EMBL" id="AIO00773.1"/>
    </source>
</evidence>
<evidence type="ECO:0000256" key="1">
    <source>
        <dbReference type="SAM" id="MobiDB-lite"/>
    </source>
</evidence>
<dbReference type="VEuPathDB" id="TriTrypDB:LPAL13_310025100"/>
<dbReference type="AlphaFoldDB" id="A0A088RXA0"/>
<evidence type="ECO:0000256" key="2">
    <source>
        <dbReference type="SAM" id="Phobius"/>
    </source>
</evidence>
<feature type="region of interest" description="Disordered" evidence="1">
    <location>
        <begin position="468"/>
        <end position="488"/>
    </location>
</feature>
<reference evidence="3 4" key="1">
    <citation type="journal article" date="2015" name="Sci. Rep.">
        <title>The genome of Leishmania panamensis: insights into genomics of the L. (Viannia) subgenus.</title>
        <authorList>
            <person name="Llanes A."/>
            <person name="Restrepo C.M."/>
            <person name="Vecchio G.D."/>
            <person name="Anguizola F.J."/>
            <person name="Lleonart R."/>
        </authorList>
    </citation>
    <scope>NUCLEOTIDE SEQUENCE [LARGE SCALE GENOMIC DNA]</scope>
    <source>
        <strain evidence="3 4">MHOM/PA/94/PSC-1</strain>
    </source>
</reference>
<name>A0A088RXA0_LEIPA</name>
<dbReference type="OrthoDB" id="262504at2759"/>
<dbReference type="KEGG" id="lpan:LPMP_311820"/>
<keyword evidence="2" id="KW-1133">Transmembrane helix</keyword>
<accession>A0A088RXA0</accession>